<evidence type="ECO:0000313" key="4">
    <source>
        <dbReference type="EMBL" id="RKT69100.1"/>
    </source>
</evidence>
<comment type="caution">
    <text evidence="4">The sequence shown here is derived from an EMBL/GenBank/DDBJ whole genome shotgun (WGS) entry which is preliminary data.</text>
</comment>
<dbReference type="InterPro" id="IPR002645">
    <property type="entry name" value="STAS_dom"/>
</dbReference>
<dbReference type="RefSeq" id="WP_121220585.1">
    <property type="nucleotide sequence ID" value="NZ_JBIUBA010000035.1"/>
</dbReference>
<protein>
    <recommendedName>
        <fullName evidence="2">Anti-sigma factor antagonist</fullName>
    </recommendedName>
</protein>
<keyword evidence="5" id="KW-1185">Reference proteome</keyword>
<proteinExistence type="inferred from homology"/>
<evidence type="ECO:0000259" key="3">
    <source>
        <dbReference type="PROSITE" id="PS50801"/>
    </source>
</evidence>
<dbReference type="PANTHER" id="PTHR33495">
    <property type="entry name" value="ANTI-SIGMA FACTOR ANTAGONIST TM_1081-RELATED-RELATED"/>
    <property type="match status" value="1"/>
</dbReference>
<evidence type="ECO:0000256" key="1">
    <source>
        <dbReference type="ARBA" id="ARBA00009013"/>
    </source>
</evidence>
<dbReference type="GO" id="GO:0043856">
    <property type="term" value="F:anti-sigma factor antagonist activity"/>
    <property type="evidence" value="ECO:0007669"/>
    <property type="project" value="InterPro"/>
</dbReference>
<dbReference type="Gene3D" id="3.30.750.24">
    <property type="entry name" value="STAS domain"/>
    <property type="match status" value="1"/>
</dbReference>
<dbReference type="CDD" id="cd07043">
    <property type="entry name" value="STAS_anti-anti-sigma_factors"/>
    <property type="match status" value="1"/>
</dbReference>
<evidence type="ECO:0000313" key="5">
    <source>
        <dbReference type="Proteomes" id="UP000272729"/>
    </source>
</evidence>
<feature type="domain" description="STAS" evidence="3">
    <location>
        <begin position="11"/>
        <end position="120"/>
    </location>
</feature>
<dbReference type="OrthoDB" id="3694806at2"/>
<sequence>MAEQPDVERALSLETTETDGVVVVAVVGEVDMATSPPVRAEVSRRLDARPAALVLDLRRVVFFGTTGISMLVEAEHHARRLGVPLGIAANQACVLRPLAATEVDTLLTVRPDPAAAIEAVLPESQ</sequence>
<dbReference type="PANTHER" id="PTHR33495:SF2">
    <property type="entry name" value="ANTI-SIGMA FACTOR ANTAGONIST TM_1081-RELATED"/>
    <property type="match status" value="1"/>
</dbReference>
<gene>
    <name evidence="4" type="ORF">DFJ66_2294</name>
</gene>
<organism evidence="4 5">
    <name type="scientific">Saccharothrix variisporea</name>
    <dbReference type="NCBI Taxonomy" id="543527"/>
    <lineage>
        <taxon>Bacteria</taxon>
        <taxon>Bacillati</taxon>
        <taxon>Actinomycetota</taxon>
        <taxon>Actinomycetes</taxon>
        <taxon>Pseudonocardiales</taxon>
        <taxon>Pseudonocardiaceae</taxon>
        <taxon>Saccharothrix</taxon>
    </lineage>
</organism>
<name>A0A495X523_9PSEU</name>
<dbReference type="AlphaFoldDB" id="A0A495X523"/>
<dbReference type="Pfam" id="PF01740">
    <property type="entry name" value="STAS"/>
    <property type="match status" value="1"/>
</dbReference>
<accession>A0A495X523</accession>
<dbReference type="InterPro" id="IPR003658">
    <property type="entry name" value="Anti-sigma_ant"/>
</dbReference>
<dbReference type="PROSITE" id="PS50801">
    <property type="entry name" value="STAS"/>
    <property type="match status" value="1"/>
</dbReference>
<dbReference type="NCBIfam" id="TIGR00377">
    <property type="entry name" value="ant_ant_sig"/>
    <property type="match status" value="1"/>
</dbReference>
<dbReference type="Proteomes" id="UP000272729">
    <property type="component" value="Unassembled WGS sequence"/>
</dbReference>
<evidence type="ECO:0000256" key="2">
    <source>
        <dbReference type="RuleBase" id="RU003749"/>
    </source>
</evidence>
<comment type="similarity">
    <text evidence="1 2">Belongs to the anti-sigma-factor antagonist family.</text>
</comment>
<dbReference type="EMBL" id="RBXR01000001">
    <property type="protein sequence ID" value="RKT69100.1"/>
    <property type="molecule type" value="Genomic_DNA"/>
</dbReference>
<dbReference type="SUPFAM" id="SSF52091">
    <property type="entry name" value="SpoIIaa-like"/>
    <property type="match status" value="1"/>
</dbReference>
<dbReference type="InterPro" id="IPR036513">
    <property type="entry name" value="STAS_dom_sf"/>
</dbReference>
<reference evidence="4 5" key="1">
    <citation type="submission" date="2018-10" db="EMBL/GenBank/DDBJ databases">
        <title>Sequencing the genomes of 1000 actinobacteria strains.</title>
        <authorList>
            <person name="Klenk H.-P."/>
        </authorList>
    </citation>
    <scope>NUCLEOTIDE SEQUENCE [LARGE SCALE GENOMIC DNA]</scope>
    <source>
        <strain evidence="4 5">DSM 43911</strain>
    </source>
</reference>